<evidence type="ECO:0000313" key="3">
    <source>
        <dbReference type="EMBL" id="PAU46934.1"/>
    </source>
</evidence>
<dbReference type="PROSITE" id="PS50943">
    <property type="entry name" value="HTH_CROC1"/>
    <property type="match status" value="1"/>
</dbReference>
<protein>
    <recommendedName>
        <fullName evidence="2">HTH cro/C1-type domain-containing protein</fullName>
    </recommendedName>
</protein>
<dbReference type="AlphaFoldDB" id="A0A2A2D5Y7"/>
<dbReference type="Gene3D" id="1.10.260.40">
    <property type="entry name" value="lambda repressor-like DNA-binding domains"/>
    <property type="match status" value="1"/>
</dbReference>
<accession>A0A2A2D5Y7</accession>
<gene>
    <name evidence="3" type="ORF">CK936_21825</name>
</gene>
<dbReference type="SUPFAM" id="SSF47413">
    <property type="entry name" value="lambda repressor-like DNA-binding domains"/>
    <property type="match status" value="1"/>
</dbReference>
<evidence type="ECO:0000259" key="2">
    <source>
        <dbReference type="PROSITE" id="PS50943"/>
    </source>
</evidence>
<dbReference type="EMBL" id="NSJV01000413">
    <property type="protein sequence ID" value="PAU46934.1"/>
    <property type="molecule type" value="Genomic_DNA"/>
</dbReference>
<keyword evidence="4" id="KW-1185">Reference proteome</keyword>
<dbReference type="GO" id="GO:0003677">
    <property type="term" value="F:DNA binding"/>
    <property type="evidence" value="ECO:0007669"/>
    <property type="project" value="InterPro"/>
</dbReference>
<dbReference type="InterPro" id="IPR010982">
    <property type="entry name" value="Lambda_DNA-bd_dom_sf"/>
</dbReference>
<name>A0A2A2D5Y7_9ACTN</name>
<sequence length="185" mass="20278">MPMSTPPRPDEAAPGAPAPTAAALLGRRLQRLIDTGYPTGERRYTDVEIAEHVRVSSQYISNLRKGKSVPTLEKAVRLADFFDIPSSDYFLRPAGDPAVHEVERTLRALETGDHHLPTAPGRRTAPPAPDRDNPATRMDELMVKHRVKELALRANELSDEGLTAVLGIVDQILGNDRPPPPARDT</sequence>
<feature type="region of interest" description="Disordered" evidence="1">
    <location>
        <begin position="111"/>
        <end position="135"/>
    </location>
</feature>
<dbReference type="Proteomes" id="UP000218944">
    <property type="component" value="Unassembled WGS sequence"/>
</dbReference>
<comment type="caution">
    <text evidence="3">The sequence shown here is derived from an EMBL/GenBank/DDBJ whole genome shotgun (WGS) entry which is preliminary data.</text>
</comment>
<evidence type="ECO:0000313" key="4">
    <source>
        <dbReference type="Proteomes" id="UP000218944"/>
    </source>
</evidence>
<reference evidence="3 4" key="1">
    <citation type="submission" date="2017-08" db="EMBL/GenBank/DDBJ databases">
        <title>Genome sequence of Streptomyces albireticuli NRRL B-1670.</title>
        <authorList>
            <person name="Graham D.E."/>
            <person name="Mahan K.M."/>
            <person name="Klingeman D.M."/>
            <person name="Hettich R.L."/>
            <person name="Parry R.J."/>
            <person name="Spain J.C."/>
        </authorList>
    </citation>
    <scope>NUCLEOTIDE SEQUENCE [LARGE SCALE GENOMIC DNA]</scope>
    <source>
        <strain evidence="3 4">NRRL B-1670</strain>
    </source>
</reference>
<dbReference type="Pfam" id="PF01381">
    <property type="entry name" value="HTH_3"/>
    <property type="match status" value="1"/>
</dbReference>
<organism evidence="3 4">
    <name type="scientific">Streptomyces albireticuli</name>
    <dbReference type="NCBI Taxonomy" id="1940"/>
    <lineage>
        <taxon>Bacteria</taxon>
        <taxon>Bacillati</taxon>
        <taxon>Actinomycetota</taxon>
        <taxon>Actinomycetes</taxon>
        <taxon>Kitasatosporales</taxon>
        <taxon>Streptomycetaceae</taxon>
        <taxon>Streptomyces</taxon>
    </lineage>
</organism>
<proteinExistence type="predicted"/>
<evidence type="ECO:0000256" key="1">
    <source>
        <dbReference type="SAM" id="MobiDB-lite"/>
    </source>
</evidence>
<dbReference type="InterPro" id="IPR001387">
    <property type="entry name" value="Cro/C1-type_HTH"/>
</dbReference>
<feature type="domain" description="HTH cro/C1-type" evidence="2">
    <location>
        <begin position="48"/>
        <end position="90"/>
    </location>
</feature>
<dbReference type="CDD" id="cd00093">
    <property type="entry name" value="HTH_XRE"/>
    <property type="match status" value="1"/>
</dbReference>